<proteinExistence type="predicted"/>
<sequence>MIACYHSPLPIPSQVWEDIAMDFIQGLHPSQGKTATWVMVDHLTKYIHFCALPPSISAPQLAELFVQEVARLHRFPRSIVSEQPKL</sequence>
<evidence type="ECO:0000313" key="1">
    <source>
        <dbReference type="EMBL" id="DAD44153.1"/>
    </source>
</evidence>
<dbReference type="EMBL" id="DUZY01000007">
    <property type="protein sequence ID" value="DAD44153.1"/>
    <property type="molecule type" value="Genomic_DNA"/>
</dbReference>
<dbReference type="Proteomes" id="UP000607653">
    <property type="component" value="Unassembled WGS sequence"/>
</dbReference>
<evidence type="ECO:0000313" key="2">
    <source>
        <dbReference type="Proteomes" id="UP000607653"/>
    </source>
</evidence>
<dbReference type="PANTHER" id="PTHR45835:SF105">
    <property type="entry name" value="INTEGRASE CATALYTIC DOMAIN-CONTAINING PROTEIN"/>
    <property type="match status" value="1"/>
</dbReference>
<accession>A0A822ZHQ5</accession>
<evidence type="ECO:0008006" key="3">
    <source>
        <dbReference type="Google" id="ProtNLM"/>
    </source>
</evidence>
<organism evidence="1 2">
    <name type="scientific">Nelumbo nucifera</name>
    <name type="common">Sacred lotus</name>
    <dbReference type="NCBI Taxonomy" id="4432"/>
    <lineage>
        <taxon>Eukaryota</taxon>
        <taxon>Viridiplantae</taxon>
        <taxon>Streptophyta</taxon>
        <taxon>Embryophyta</taxon>
        <taxon>Tracheophyta</taxon>
        <taxon>Spermatophyta</taxon>
        <taxon>Magnoliopsida</taxon>
        <taxon>Proteales</taxon>
        <taxon>Nelumbonaceae</taxon>
        <taxon>Nelumbo</taxon>
    </lineage>
</organism>
<dbReference type="InterPro" id="IPR012337">
    <property type="entry name" value="RNaseH-like_sf"/>
</dbReference>
<dbReference type="PANTHER" id="PTHR45835">
    <property type="entry name" value="YALI0A06105P"/>
    <property type="match status" value="1"/>
</dbReference>
<name>A0A822ZHQ5_NELNU</name>
<dbReference type="SUPFAM" id="SSF53098">
    <property type="entry name" value="Ribonuclease H-like"/>
    <property type="match status" value="1"/>
</dbReference>
<dbReference type="GO" id="GO:0003676">
    <property type="term" value="F:nucleic acid binding"/>
    <property type="evidence" value="ECO:0007669"/>
    <property type="project" value="InterPro"/>
</dbReference>
<dbReference type="Gene3D" id="3.30.420.10">
    <property type="entry name" value="Ribonuclease H-like superfamily/Ribonuclease H"/>
    <property type="match status" value="1"/>
</dbReference>
<reference evidence="1 2" key="1">
    <citation type="journal article" date="2020" name="Mol. Biol. Evol.">
        <title>Distinct Expression and Methylation Patterns for Genes with Different Fates following a Single Whole-Genome Duplication in Flowering Plants.</title>
        <authorList>
            <person name="Shi T."/>
            <person name="Rahmani R.S."/>
            <person name="Gugger P.F."/>
            <person name="Wang M."/>
            <person name="Li H."/>
            <person name="Zhang Y."/>
            <person name="Li Z."/>
            <person name="Wang Q."/>
            <person name="Van de Peer Y."/>
            <person name="Marchal K."/>
            <person name="Chen J."/>
        </authorList>
    </citation>
    <scope>NUCLEOTIDE SEQUENCE [LARGE SCALE GENOMIC DNA]</scope>
    <source>
        <tissue evidence="1">Leaf</tissue>
    </source>
</reference>
<dbReference type="InterPro" id="IPR036397">
    <property type="entry name" value="RNaseH_sf"/>
</dbReference>
<protein>
    <recommendedName>
        <fullName evidence="3">Integrase catalytic domain-containing protein</fullName>
    </recommendedName>
</protein>
<gene>
    <name evidence="1" type="ORF">HUJ06_002383</name>
</gene>
<keyword evidence="2" id="KW-1185">Reference proteome</keyword>
<comment type="caution">
    <text evidence="1">The sequence shown here is derived from an EMBL/GenBank/DDBJ whole genome shotgun (WGS) entry which is preliminary data.</text>
</comment>
<dbReference type="AlphaFoldDB" id="A0A822ZHQ5"/>